<evidence type="ECO:0000313" key="2">
    <source>
        <dbReference type="Proteomes" id="UP000288805"/>
    </source>
</evidence>
<protein>
    <submittedName>
        <fullName evidence="1">Uncharacterized protein</fullName>
    </submittedName>
</protein>
<dbReference type="AlphaFoldDB" id="A0A438J7J1"/>
<accession>A0A438J7J1</accession>
<dbReference type="Proteomes" id="UP000288805">
    <property type="component" value="Unassembled WGS sequence"/>
</dbReference>
<proteinExistence type="predicted"/>
<gene>
    <name evidence="1" type="ORF">CK203_019161</name>
</gene>
<comment type="caution">
    <text evidence="1">The sequence shown here is derived from an EMBL/GenBank/DDBJ whole genome shotgun (WGS) entry which is preliminary data.</text>
</comment>
<organism evidence="1 2">
    <name type="scientific">Vitis vinifera</name>
    <name type="common">Grape</name>
    <dbReference type="NCBI Taxonomy" id="29760"/>
    <lineage>
        <taxon>Eukaryota</taxon>
        <taxon>Viridiplantae</taxon>
        <taxon>Streptophyta</taxon>
        <taxon>Embryophyta</taxon>
        <taxon>Tracheophyta</taxon>
        <taxon>Spermatophyta</taxon>
        <taxon>Magnoliopsida</taxon>
        <taxon>eudicotyledons</taxon>
        <taxon>Gunneridae</taxon>
        <taxon>Pentapetalae</taxon>
        <taxon>rosids</taxon>
        <taxon>Vitales</taxon>
        <taxon>Vitaceae</taxon>
        <taxon>Viteae</taxon>
        <taxon>Vitis</taxon>
    </lineage>
</organism>
<name>A0A438J7J1_VITVI</name>
<evidence type="ECO:0000313" key="1">
    <source>
        <dbReference type="EMBL" id="RVX04929.1"/>
    </source>
</evidence>
<reference evidence="1 2" key="1">
    <citation type="journal article" date="2018" name="PLoS Genet.">
        <title>Population sequencing reveals clonal diversity and ancestral inbreeding in the grapevine cultivar Chardonnay.</title>
        <authorList>
            <person name="Roach M.J."/>
            <person name="Johnson D.L."/>
            <person name="Bohlmann J."/>
            <person name="van Vuuren H.J."/>
            <person name="Jones S.J."/>
            <person name="Pretorius I.S."/>
            <person name="Schmidt S.A."/>
            <person name="Borneman A.R."/>
        </authorList>
    </citation>
    <scope>NUCLEOTIDE SEQUENCE [LARGE SCALE GENOMIC DNA]</scope>
    <source>
        <strain evidence="2">cv. Chardonnay</strain>
        <tissue evidence="1">Leaf</tissue>
    </source>
</reference>
<sequence>MLFFYGCSAEFPENITNSSRGMEAVARRKEESLSVGLSVECLEGVESMANLYDSKLEKFSKFLGMPVHGFENKILLLLKRMEARRSSRGLTLGSKRKFRPDKNRYRAQRSWRVQSITKGLQARKSGKIGWELVPQNKMSWMSIKMARSLGVGRFLDRRAMEARGIVRGVVVIWNNRARELIETKVGAYSIFCHFKSYEDDFIWFFTQVYAPMLREEMEEF</sequence>
<dbReference type="EMBL" id="QGNW01000058">
    <property type="protein sequence ID" value="RVX04929.1"/>
    <property type="molecule type" value="Genomic_DNA"/>
</dbReference>